<organism evidence="3 4">
    <name type="scientific">Vallitalea pronyensis</name>
    <dbReference type="NCBI Taxonomy" id="1348613"/>
    <lineage>
        <taxon>Bacteria</taxon>
        <taxon>Bacillati</taxon>
        <taxon>Bacillota</taxon>
        <taxon>Clostridia</taxon>
        <taxon>Lachnospirales</taxon>
        <taxon>Vallitaleaceae</taxon>
        <taxon>Vallitalea</taxon>
    </lineage>
</organism>
<evidence type="ECO:0000313" key="4">
    <source>
        <dbReference type="Proteomes" id="UP000683246"/>
    </source>
</evidence>
<protein>
    <submittedName>
        <fullName evidence="3">S-layer homology domain-containing protein</fullName>
    </submittedName>
</protein>
<feature type="domain" description="SLH" evidence="2">
    <location>
        <begin position="443"/>
        <end position="499"/>
    </location>
</feature>
<dbReference type="PROSITE" id="PS51257">
    <property type="entry name" value="PROKAR_LIPOPROTEIN"/>
    <property type="match status" value="1"/>
</dbReference>
<evidence type="ECO:0000313" key="3">
    <source>
        <dbReference type="EMBL" id="QUI21366.1"/>
    </source>
</evidence>
<dbReference type="RefSeq" id="WP_212696835.1">
    <property type="nucleotide sequence ID" value="NZ_CP058649.1"/>
</dbReference>
<evidence type="ECO:0000259" key="2">
    <source>
        <dbReference type="PROSITE" id="PS51272"/>
    </source>
</evidence>
<reference evidence="3" key="1">
    <citation type="submission" date="2020-07" db="EMBL/GenBank/DDBJ databases">
        <title>Vallitalea pronyensis genome.</title>
        <authorList>
            <person name="Postec A."/>
        </authorList>
    </citation>
    <scope>NUCLEOTIDE SEQUENCE</scope>
    <source>
        <strain evidence="3">FatNI3</strain>
    </source>
</reference>
<name>A0A8J8MGZ2_9FIRM</name>
<dbReference type="AlphaFoldDB" id="A0A8J8MGZ2"/>
<dbReference type="EMBL" id="CP058649">
    <property type="protein sequence ID" value="QUI21366.1"/>
    <property type="molecule type" value="Genomic_DNA"/>
</dbReference>
<dbReference type="InterPro" id="IPR001119">
    <property type="entry name" value="SLH_dom"/>
</dbReference>
<dbReference type="Proteomes" id="UP000683246">
    <property type="component" value="Chromosome"/>
</dbReference>
<dbReference type="InterPro" id="IPR051465">
    <property type="entry name" value="Cell_Envelope_Struct_Comp"/>
</dbReference>
<proteinExistence type="predicted"/>
<dbReference type="KEGG" id="vpy:HZI73_03285"/>
<keyword evidence="4" id="KW-1185">Reference proteome</keyword>
<gene>
    <name evidence="3" type="ORF">HZI73_03285</name>
</gene>
<accession>A0A8J8MGZ2</accession>
<dbReference type="PROSITE" id="PS51272">
    <property type="entry name" value="SLH"/>
    <property type="match status" value="2"/>
</dbReference>
<feature type="domain" description="SLH" evidence="2">
    <location>
        <begin position="313"/>
        <end position="376"/>
    </location>
</feature>
<evidence type="ECO:0000256" key="1">
    <source>
        <dbReference type="ARBA" id="ARBA00022737"/>
    </source>
</evidence>
<dbReference type="Pfam" id="PF00395">
    <property type="entry name" value="SLH"/>
    <property type="match status" value="2"/>
</dbReference>
<dbReference type="PANTHER" id="PTHR43308">
    <property type="entry name" value="OUTER MEMBRANE PROTEIN ALPHA-RELATED"/>
    <property type="match status" value="1"/>
</dbReference>
<keyword evidence="1" id="KW-0677">Repeat</keyword>
<sequence>MKKLCAIVLMVTLFMTGCSKLDEYDVGMELLTMELNSPQHWGFNSETSPENYFNRILLNGVYIPSLELWRSQGEFKYPMIHDDDVITEKFLDGLKDVEGLVKRSTVPEITYTPGVTFLKYLKNEDFVSYHYNIPGNGYTAELRFDLPEVIDDILGTDLGVKIVVQRDNIGQYINYDRYSGIYMRYVVALTKSKGYIEKKELAYFKPLADRLADAIIVGKYPNTIARELVIDSVNRDDYVMALQNYLHEQFNSYAEQSYGEVLLLERGLFRFDNNWENPVIYSRRDRETFKNEGTLSTNTFSNYMKDAVQDEATFNCTLTDIDTSWAKDTIIALANRGAINGFPDHTYKPKKKILGYEFVTMFTKVFYGDHQTLNDPKDVRGVEDAVRINYYEWWRPYFVLAGKYIKDDRSYELLQNMKKELKREEVAYMVANQLKLDLQKEPTVIPKDINEADSFYKPYINACMSTGALNGVGDGLFNPKGSVTREQAAQVIYNVLHYQ</sequence>